<dbReference type="EMBL" id="BA000037">
    <property type="protein sequence ID" value="BAC93123.1"/>
    <property type="molecule type" value="Genomic_DNA"/>
</dbReference>
<keyword evidence="1" id="KW-0812">Transmembrane</keyword>
<evidence type="ECO:0000256" key="1">
    <source>
        <dbReference type="SAM" id="Phobius"/>
    </source>
</evidence>
<reference evidence="2 3" key="1">
    <citation type="journal article" date="2003" name="Genome Res.">
        <title>Comparative genome analysis of Vibrio vulnificus, a marine pathogen.</title>
        <authorList>
            <person name="Chen C.Y."/>
            <person name="Wu K.M."/>
            <person name="Chang Y.C."/>
            <person name="Chang C.H."/>
            <person name="Tsai H.C."/>
            <person name="Liao T.L."/>
            <person name="Liu Y.M."/>
            <person name="Chen H.J."/>
            <person name="Shen A.B."/>
            <person name="Li J.C."/>
            <person name="Su T.L."/>
            <person name="Shao C.P."/>
            <person name="Lee C.T."/>
            <person name="Hor L.I."/>
            <person name="Tsai S.F."/>
        </authorList>
    </citation>
    <scope>NUCLEOTIDE SEQUENCE [LARGE SCALE GENOMIC DNA]</scope>
    <source>
        <strain evidence="2 3">YJ016</strain>
    </source>
</reference>
<evidence type="ECO:0000313" key="2">
    <source>
        <dbReference type="EMBL" id="BAC93123.1"/>
    </source>
</evidence>
<dbReference type="KEGG" id="vvy:VV0359"/>
<feature type="transmembrane region" description="Helical" evidence="1">
    <location>
        <begin position="12"/>
        <end position="30"/>
    </location>
</feature>
<sequence>MPGLRLKMCIGMKLDNIVVLVTATILGAVIKDMSLFQTVR</sequence>
<name>Q7MPK4_VIBVY</name>
<keyword evidence="1" id="KW-1133">Transmembrane helix</keyword>
<dbReference type="AlphaFoldDB" id="Q7MPK4"/>
<gene>
    <name evidence="2" type="ordered locus">VV0359</name>
</gene>
<evidence type="ECO:0000313" key="3">
    <source>
        <dbReference type="Proteomes" id="UP000002675"/>
    </source>
</evidence>
<accession>Q7MPK4</accession>
<proteinExistence type="predicted"/>
<dbReference type="HOGENOM" id="CLU_3298590_0_0_6"/>
<organism evidence="2 3">
    <name type="scientific">Vibrio vulnificus (strain YJ016)</name>
    <dbReference type="NCBI Taxonomy" id="196600"/>
    <lineage>
        <taxon>Bacteria</taxon>
        <taxon>Pseudomonadati</taxon>
        <taxon>Pseudomonadota</taxon>
        <taxon>Gammaproteobacteria</taxon>
        <taxon>Vibrionales</taxon>
        <taxon>Vibrionaceae</taxon>
        <taxon>Vibrio</taxon>
    </lineage>
</organism>
<dbReference type="Proteomes" id="UP000002675">
    <property type="component" value="Chromosome I"/>
</dbReference>
<keyword evidence="1" id="KW-0472">Membrane</keyword>
<protein>
    <submittedName>
        <fullName evidence="2">Uncharacterized protein</fullName>
    </submittedName>
</protein>